<evidence type="ECO:0000256" key="2">
    <source>
        <dbReference type="ARBA" id="ARBA00022490"/>
    </source>
</evidence>
<evidence type="ECO:0000256" key="6">
    <source>
        <dbReference type="SAM" id="MobiDB-lite"/>
    </source>
</evidence>
<evidence type="ECO:0000256" key="5">
    <source>
        <dbReference type="ARBA" id="ARBA00023273"/>
    </source>
</evidence>
<evidence type="ECO:0000313" key="7">
    <source>
        <dbReference type="EMBL" id="VDM05186.1"/>
    </source>
</evidence>
<name>A0A183TQQ1_SCHSO</name>
<feature type="region of interest" description="Disordered" evidence="6">
    <location>
        <begin position="233"/>
        <end position="280"/>
    </location>
</feature>
<keyword evidence="8" id="KW-1185">Reference proteome</keyword>
<keyword evidence="4" id="KW-0206">Cytoskeleton</keyword>
<dbReference type="WBParaSite" id="SSLN_0001951301-mRNA-1">
    <property type="protein sequence ID" value="SSLN_0001951301-mRNA-1"/>
    <property type="gene ID" value="SSLN_0001951301"/>
</dbReference>
<dbReference type="OrthoDB" id="272202at2759"/>
<dbReference type="GO" id="GO:0001534">
    <property type="term" value="C:radial spoke"/>
    <property type="evidence" value="ECO:0007669"/>
    <property type="project" value="InterPro"/>
</dbReference>
<sequence length="314" mass="35798">MHFQKLLNKYPSESIRFWGKIFCYKGSYYIAEAQDFQAWPVGEENLDVIQPLKENPQNYLMDMLDFDENGFPIEGPPKPLWKPPLTVPMEAPGQGANKHAYFVLSEFGSDWELLPPVEPEQIKCARKIRLFFTGDLDANIVSYPPFPGKERHLLRAQIARITAATHISPMNFYRFDEEEDESDDEDLHHEQFVENEEYEPLTVAELADPSVTNWVHHAPYLLPQGRTKWINVTQKDESDSEDSEASSKTEEIDILEPETGPPLLTPIAEDQDPSGIPPWSAKLSSSRLPQFAMALLSSNLWPGAYAIGFDQLVF</sequence>
<accession>A0A183TQQ1</accession>
<dbReference type="PANTHER" id="PTHR13159:SF0">
    <property type="entry name" value="RADIAL SPOKE HEAD 6 HOMOLOG A"/>
    <property type="match status" value="1"/>
</dbReference>
<evidence type="ECO:0000256" key="3">
    <source>
        <dbReference type="ARBA" id="ARBA00023069"/>
    </source>
</evidence>
<evidence type="ECO:0000313" key="8">
    <source>
        <dbReference type="Proteomes" id="UP000275846"/>
    </source>
</evidence>
<dbReference type="GO" id="GO:0060294">
    <property type="term" value="P:cilium movement involved in cell motility"/>
    <property type="evidence" value="ECO:0007669"/>
    <property type="project" value="InterPro"/>
</dbReference>
<dbReference type="Proteomes" id="UP000275846">
    <property type="component" value="Unassembled WGS sequence"/>
</dbReference>
<dbReference type="EMBL" id="UYSU01045372">
    <property type="protein sequence ID" value="VDM05186.1"/>
    <property type="molecule type" value="Genomic_DNA"/>
</dbReference>
<gene>
    <name evidence="7" type="ORF">SSLN_LOCUS18800</name>
</gene>
<comment type="subcellular location">
    <subcellularLocation>
        <location evidence="1">Cytoplasm</location>
        <location evidence="1">Cytoskeleton</location>
        <location evidence="1">Cilium axoneme</location>
    </subcellularLocation>
</comment>
<keyword evidence="3" id="KW-0969">Cilium</keyword>
<dbReference type="STRING" id="70667.A0A183TQQ1"/>
<dbReference type="InterPro" id="IPR006802">
    <property type="entry name" value="Radial_spoke"/>
</dbReference>
<dbReference type="GO" id="GO:0035082">
    <property type="term" value="P:axoneme assembly"/>
    <property type="evidence" value="ECO:0007669"/>
    <property type="project" value="TreeGrafter"/>
</dbReference>
<proteinExistence type="predicted"/>
<dbReference type="PANTHER" id="PTHR13159">
    <property type="entry name" value="RADIAL SPOKEHEAD-RELATED"/>
    <property type="match status" value="1"/>
</dbReference>
<keyword evidence="2" id="KW-0963">Cytoplasm</keyword>
<keyword evidence="5" id="KW-0966">Cell projection</keyword>
<evidence type="ECO:0000256" key="1">
    <source>
        <dbReference type="ARBA" id="ARBA00004430"/>
    </source>
</evidence>
<reference evidence="7 8" key="2">
    <citation type="submission" date="2018-11" db="EMBL/GenBank/DDBJ databases">
        <authorList>
            <consortium name="Pathogen Informatics"/>
        </authorList>
    </citation>
    <scope>NUCLEOTIDE SEQUENCE [LARGE SCALE GENOMIC DNA]</scope>
    <source>
        <strain evidence="7 8">NST_G2</strain>
    </source>
</reference>
<dbReference type="Pfam" id="PF04712">
    <property type="entry name" value="Radial_spoke"/>
    <property type="match status" value="1"/>
</dbReference>
<dbReference type="AlphaFoldDB" id="A0A183TQQ1"/>
<organism evidence="9">
    <name type="scientific">Schistocephalus solidus</name>
    <name type="common">Tapeworm</name>
    <dbReference type="NCBI Taxonomy" id="70667"/>
    <lineage>
        <taxon>Eukaryota</taxon>
        <taxon>Metazoa</taxon>
        <taxon>Spiralia</taxon>
        <taxon>Lophotrochozoa</taxon>
        <taxon>Platyhelminthes</taxon>
        <taxon>Cestoda</taxon>
        <taxon>Eucestoda</taxon>
        <taxon>Diphyllobothriidea</taxon>
        <taxon>Diphyllobothriidae</taxon>
        <taxon>Schistocephalus</taxon>
    </lineage>
</organism>
<reference evidence="9" key="1">
    <citation type="submission" date="2016-06" db="UniProtKB">
        <authorList>
            <consortium name="WormBaseParasite"/>
        </authorList>
    </citation>
    <scope>IDENTIFICATION</scope>
</reference>
<evidence type="ECO:0000256" key="4">
    <source>
        <dbReference type="ARBA" id="ARBA00023212"/>
    </source>
</evidence>
<protein>
    <submittedName>
        <fullName evidence="9">Radial spoke head protein 4 homolog A</fullName>
    </submittedName>
</protein>
<evidence type="ECO:0000313" key="9">
    <source>
        <dbReference type="WBParaSite" id="SSLN_0001951301-mRNA-1"/>
    </source>
</evidence>